<dbReference type="STRING" id="1802389.A3C17_00570"/>
<evidence type="ECO:0000313" key="2">
    <source>
        <dbReference type="Proteomes" id="UP000177097"/>
    </source>
</evidence>
<gene>
    <name evidence="1" type="ORF">A3C17_00570</name>
</gene>
<protein>
    <submittedName>
        <fullName evidence="1">Uncharacterized protein</fullName>
    </submittedName>
</protein>
<reference evidence="1 2" key="1">
    <citation type="journal article" date="2016" name="Nat. Commun.">
        <title>Thousands of microbial genomes shed light on interconnected biogeochemical processes in an aquifer system.</title>
        <authorList>
            <person name="Anantharaman K."/>
            <person name="Brown C.T."/>
            <person name="Hug L.A."/>
            <person name="Sharon I."/>
            <person name="Castelle C.J."/>
            <person name="Probst A.J."/>
            <person name="Thomas B.C."/>
            <person name="Singh A."/>
            <person name="Wilkins M.J."/>
            <person name="Karaoz U."/>
            <person name="Brodie E.L."/>
            <person name="Williams K.H."/>
            <person name="Hubbard S.S."/>
            <person name="Banfield J.F."/>
        </authorList>
    </citation>
    <scope>NUCLEOTIDE SEQUENCE [LARGE SCALE GENOMIC DNA]</scope>
</reference>
<dbReference type="EMBL" id="MGDX01000018">
    <property type="protein sequence ID" value="OGL71024.1"/>
    <property type="molecule type" value="Genomic_DNA"/>
</dbReference>
<dbReference type="AlphaFoldDB" id="A0A1F7TZR9"/>
<sequence>MRQWLTLTAVYGSLPFVMTDIRTDATVQFSVGDCVFVIVEGSDVRQFCWIIREDTPGRFVVLRHKPNVTYPIAFELATATNPRRFSLEDTSHFCALINSIHPSVSAVIRALAPHVR</sequence>
<comment type="caution">
    <text evidence="1">The sequence shown here is derived from an EMBL/GenBank/DDBJ whole genome shotgun (WGS) entry which is preliminary data.</text>
</comment>
<proteinExistence type="predicted"/>
<dbReference type="Proteomes" id="UP000177097">
    <property type="component" value="Unassembled WGS sequence"/>
</dbReference>
<name>A0A1F7TZR9_9BACT</name>
<evidence type="ECO:0000313" key="1">
    <source>
        <dbReference type="EMBL" id="OGL71024.1"/>
    </source>
</evidence>
<accession>A0A1F7TZR9</accession>
<organism evidence="1 2">
    <name type="scientific">Candidatus Uhrbacteria bacterium RIFCSPHIGHO2_02_FULL_53_13</name>
    <dbReference type="NCBI Taxonomy" id="1802389"/>
    <lineage>
        <taxon>Bacteria</taxon>
        <taxon>Candidatus Uhriibacteriota</taxon>
    </lineage>
</organism>